<evidence type="ECO:0000256" key="9">
    <source>
        <dbReference type="ARBA" id="ARBA00022927"/>
    </source>
</evidence>
<keyword evidence="6" id="KW-1003">Cell membrane</keyword>
<comment type="subcellular location">
    <subcellularLocation>
        <location evidence="2">Cell inner membrane</location>
        <topology evidence="2">Single-pass type II membrane protein</topology>
    </subcellularLocation>
    <subcellularLocation>
        <location evidence="12">Cell membrane</location>
        <topology evidence="12">Single-pass type II membrane protein</topology>
    </subcellularLocation>
</comment>
<dbReference type="AlphaFoldDB" id="A0A7X1FZV6"/>
<comment type="subunit">
    <text evidence="4">The accessory proteins ExbB and ExbD seem to form a complex with TonB.</text>
</comment>
<evidence type="ECO:0000313" key="14">
    <source>
        <dbReference type="EMBL" id="MBC2669909.1"/>
    </source>
</evidence>
<keyword evidence="15" id="KW-1185">Reference proteome</keyword>
<organism evidence="14 15">
    <name type="scientific">Novosphingobium piscinae</name>
    <dbReference type="NCBI Taxonomy" id="1507448"/>
    <lineage>
        <taxon>Bacteria</taxon>
        <taxon>Pseudomonadati</taxon>
        <taxon>Pseudomonadota</taxon>
        <taxon>Alphaproteobacteria</taxon>
        <taxon>Sphingomonadales</taxon>
        <taxon>Sphingomonadaceae</taxon>
        <taxon>Novosphingobium</taxon>
    </lineage>
</organism>
<keyword evidence="5 12" id="KW-0813">Transport</keyword>
<evidence type="ECO:0000256" key="12">
    <source>
        <dbReference type="RuleBase" id="RU003879"/>
    </source>
</evidence>
<keyword evidence="9 12" id="KW-0653">Protein transport</keyword>
<comment type="similarity">
    <text evidence="3 12">Belongs to the ExbD/TolR family.</text>
</comment>
<evidence type="ECO:0000256" key="8">
    <source>
        <dbReference type="ARBA" id="ARBA00022692"/>
    </source>
</evidence>
<sequence length="151" mass="16164">MAMSGGKDDGSPMMDMNTTPLIDVMLVLLIMFIITIPVATHAVNIDLPSPNPPPTNIIVQPIKNKVVLTYDNKVLWNGQPINNGQLVALLQQTLAMKPEPELQFQPEAGASYELAASALNIIKASGVTKFGFVGNEQYSEFGKSANAPAAK</sequence>
<proteinExistence type="inferred from homology"/>
<evidence type="ECO:0000256" key="11">
    <source>
        <dbReference type="ARBA" id="ARBA00023136"/>
    </source>
</evidence>
<dbReference type="PANTHER" id="PTHR30558:SF12">
    <property type="entry name" value="BIOPOLYMER TRANSPORT PROTEIN EXBD"/>
    <property type="match status" value="1"/>
</dbReference>
<dbReference type="Pfam" id="PF02472">
    <property type="entry name" value="ExbD"/>
    <property type="match status" value="1"/>
</dbReference>
<evidence type="ECO:0000256" key="6">
    <source>
        <dbReference type="ARBA" id="ARBA00022475"/>
    </source>
</evidence>
<keyword evidence="7" id="KW-0997">Cell inner membrane</keyword>
<reference evidence="14 15" key="1">
    <citation type="submission" date="2020-08" db="EMBL/GenBank/DDBJ databases">
        <title>The genome sequence of type strain Novosphingobium piscinae KCTC 42194.</title>
        <authorList>
            <person name="Liu Y."/>
        </authorList>
    </citation>
    <scope>NUCLEOTIDE SEQUENCE [LARGE SCALE GENOMIC DNA]</scope>
    <source>
        <strain evidence="14 15">KCTC 42194</strain>
    </source>
</reference>
<dbReference type="Proteomes" id="UP000551327">
    <property type="component" value="Unassembled WGS sequence"/>
</dbReference>
<dbReference type="InterPro" id="IPR003400">
    <property type="entry name" value="ExbD"/>
</dbReference>
<comment type="function">
    <text evidence="1">Involved in the TonB-dependent energy-dependent transport of various receptor-bound substrates.</text>
</comment>
<keyword evidence="10 13" id="KW-1133">Transmembrane helix</keyword>
<gene>
    <name evidence="14" type="ORF">H7F53_12200</name>
</gene>
<evidence type="ECO:0000313" key="15">
    <source>
        <dbReference type="Proteomes" id="UP000551327"/>
    </source>
</evidence>
<protein>
    <submittedName>
        <fullName evidence="14">Biopolymer transporter ExbD</fullName>
    </submittedName>
</protein>
<dbReference type="PANTHER" id="PTHR30558">
    <property type="entry name" value="EXBD MEMBRANE COMPONENT OF PMF-DRIVEN MACROMOLECULE IMPORT SYSTEM"/>
    <property type="match status" value="1"/>
</dbReference>
<evidence type="ECO:0000256" key="7">
    <source>
        <dbReference type="ARBA" id="ARBA00022519"/>
    </source>
</evidence>
<accession>A0A7X1FZV6</accession>
<evidence type="ECO:0000256" key="10">
    <source>
        <dbReference type="ARBA" id="ARBA00022989"/>
    </source>
</evidence>
<evidence type="ECO:0000256" key="5">
    <source>
        <dbReference type="ARBA" id="ARBA00022448"/>
    </source>
</evidence>
<keyword evidence="11 13" id="KW-0472">Membrane</keyword>
<evidence type="ECO:0000256" key="4">
    <source>
        <dbReference type="ARBA" id="ARBA00011471"/>
    </source>
</evidence>
<dbReference type="GO" id="GO:0022857">
    <property type="term" value="F:transmembrane transporter activity"/>
    <property type="evidence" value="ECO:0007669"/>
    <property type="project" value="InterPro"/>
</dbReference>
<dbReference type="GO" id="GO:0015031">
    <property type="term" value="P:protein transport"/>
    <property type="evidence" value="ECO:0007669"/>
    <property type="project" value="UniProtKB-KW"/>
</dbReference>
<feature type="transmembrane region" description="Helical" evidence="13">
    <location>
        <begin position="21"/>
        <end position="43"/>
    </location>
</feature>
<dbReference type="Gene3D" id="3.30.420.270">
    <property type="match status" value="1"/>
</dbReference>
<dbReference type="RefSeq" id="WP_185679776.1">
    <property type="nucleotide sequence ID" value="NZ_JACLAX010000012.1"/>
</dbReference>
<evidence type="ECO:0000256" key="13">
    <source>
        <dbReference type="SAM" id="Phobius"/>
    </source>
</evidence>
<keyword evidence="8 12" id="KW-0812">Transmembrane</keyword>
<name>A0A7X1FZV6_9SPHN</name>
<evidence type="ECO:0000256" key="2">
    <source>
        <dbReference type="ARBA" id="ARBA00004249"/>
    </source>
</evidence>
<evidence type="ECO:0000256" key="1">
    <source>
        <dbReference type="ARBA" id="ARBA00003540"/>
    </source>
</evidence>
<comment type="caution">
    <text evidence="14">The sequence shown here is derived from an EMBL/GenBank/DDBJ whole genome shotgun (WGS) entry which is preliminary data.</text>
</comment>
<dbReference type="GO" id="GO:0005886">
    <property type="term" value="C:plasma membrane"/>
    <property type="evidence" value="ECO:0007669"/>
    <property type="project" value="UniProtKB-SubCell"/>
</dbReference>
<dbReference type="EMBL" id="JACLAX010000012">
    <property type="protein sequence ID" value="MBC2669909.1"/>
    <property type="molecule type" value="Genomic_DNA"/>
</dbReference>
<evidence type="ECO:0000256" key="3">
    <source>
        <dbReference type="ARBA" id="ARBA00005811"/>
    </source>
</evidence>